<keyword evidence="2" id="KW-0813">Transport</keyword>
<comment type="subcellular location">
    <subcellularLocation>
        <location evidence="1">Membrane</location>
    </subcellularLocation>
</comment>
<dbReference type="Pfam" id="PF01490">
    <property type="entry name" value="Aa_trans"/>
    <property type="match status" value="1"/>
</dbReference>
<feature type="transmembrane region" description="Helical" evidence="8">
    <location>
        <begin position="214"/>
        <end position="241"/>
    </location>
</feature>
<feature type="compositionally biased region" description="Pro residues" evidence="7">
    <location>
        <begin position="118"/>
        <end position="128"/>
    </location>
</feature>
<name>A0A176WK49_MARPO</name>
<reference evidence="10" key="1">
    <citation type="submission" date="2016-03" db="EMBL/GenBank/DDBJ databases">
        <title>Mechanisms controlling the formation of the plant cell surface in tip-growing cells are functionally conserved among land plants.</title>
        <authorList>
            <person name="Honkanen S."/>
            <person name="Jones V.A."/>
            <person name="Morieri G."/>
            <person name="Champion C."/>
            <person name="Hetherington A.J."/>
            <person name="Kelly S."/>
            <person name="Saint-Marcoux D."/>
            <person name="Proust H."/>
            <person name="Prescott H."/>
            <person name="Dolan L."/>
        </authorList>
    </citation>
    <scope>NUCLEOTIDE SEQUENCE [LARGE SCALE GENOMIC DNA]</scope>
    <source>
        <tissue evidence="10">Whole gametophyte</tissue>
    </source>
</reference>
<feature type="compositionally biased region" description="Polar residues" evidence="7">
    <location>
        <begin position="45"/>
        <end position="55"/>
    </location>
</feature>
<feature type="transmembrane region" description="Helical" evidence="8">
    <location>
        <begin position="342"/>
        <end position="362"/>
    </location>
</feature>
<feature type="transmembrane region" description="Helical" evidence="8">
    <location>
        <begin position="382"/>
        <end position="407"/>
    </location>
</feature>
<keyword evidence="11" id="KW-1185">Reference proteome</keyword>
<protein>
    <recommendedName>
        <fullName evidence="9">Amino acid transporter transmembrane domain-containing protein</fullName>
    </recommendedName>
</protein>
<evidence type="ECO:0000256" key="6">
    <source>
        <dbReference type="ARBA" id="ARBA00023136"/>
    </source>
</evidence>
<feature type="transmembrane region" description="Helical" evidence="8">
    <location>
        <begin position="521"/>
        <end position="541"/>
    </location>
</feature>
<evidence type="ECO:0000256" key="2">
    <source>
        <dbReference type="ARBA" id="ARBA00022448"/>
    </source>
</evidence>
<dbReference type="Proteomes" id="UP000077202">
    <property type="component" value="Unassembled WGS sequence"/>
</dbReference>
<feature type="transmembrane region" description="Helical" evidence="8">
    <location>
        <begin position="547"/>
        <end position="566"/>
    </location>
</feature>
<evidence type="ECO:0000259" key="9">
    <source>
        <dbReference type="Pfam" id="PF01490"/>
    </source>
</evidence>
<evidence type="ECO:0000313" key="11">
    <source>
        <dbReference type="Proteomes" id="UP000077202"/>
    </source>
</evidence>
<gene>
    <name evidence="10" type="ORF">AXG93_673s1480</name>
</gene>
<dbReference type="GO" id="GO:0006865">
    <property type="term" value="P:amino acid transport"/>
    <property type="evidence" value="ECO:0007669"/>
    <property type="project" value="UniProtKB-KW"/>
</dbReference>
<keyword evidence="5 8" id="KW-1133">Transmembrane helix</keyword>
<proteinExistence type="predicted"/>
<dbReference type="AlphaFoldDB" id="A0A176WK49"/>
<organism evidence="10 11">
    <name type="scientific">Marchantia polymorpha subsp. ruderalis</name>
    <dbReference type="NCBI Taxonomy" id="1480154"/>
    <lineage>
        <taxon>Eukaryota</taxon>
        <taxon>Viridiplantae</taxon>
        <taxon>Streptophyta</taxon>
        <taxon>Embryophyta</taxon>
        <taxon>Marchantiophyta</taxon>
        <taxon>Marchantiopsida</taxon>
        <taxon>Marchantiidae</taxon>
        <taxon>Marchantiales</taxon>
        <taxon>Marchantiaceae</taxon>
        <taxon>Marchantia</taxon>
    </lineage>
</organism>
<keyword evidence="6 8" id="KW-0472">Membrane</keyword>
<feature type="region of interest" description="Disordered" evidence="7">
    <location>
        <begin position="1"/>
        <end position="140"/>
    </location>
</feature>
<comment type="caution">
    <text evidence="10">The sequence shown here is derived from an EMBL/GenBank/DDBJ whole genome shotgun (WGS) entry which is preliminary data.</text>
</comment>
<accession>A0A176WK49</accession>
<dbReference type="GO" id="GO:0016020">
    <property type="term" value="C:membrane"/>
    <property type="evidence" value="ECO:0007669"/>
    <property type="project" value="UniProtKB-SubCell"/>
</dbReference>
<feature type="domain" description="Amino acid transporter transmembrane" evidence="9">
    <location>
        <begin position="195"/>
        <end position="602"/>
    </location>
</feature>
<evidence type="ECO:0000256" key="8">
    <source>
        <dbReference type="SAM" id="Phobius"/>
    </source>
</evidence>
<dbReference type="EMBL" id="LVLJ01000698">
    <property type="protein sequence ID" value="OAE32971.1"/>
    <property type="molecule type" value="Genomic_DNA"/>
</dbReference>
<evidence type="ECO:0000256" key="5">
    <source>
        <dbReference type="ARBA" id="ARBA00022989"/>
    </source>
</evidence>
<feature type="transmembrane region" description="Helical" evidence="8">
    <location>
        <begin position="481"/>
        <end position="500"/>
    </location>
</feature>
<dbReference type="PANTHER" id="PTHR48017">
    <property type="entry name" value="OS05G0424000 PROTEIN-RELATED"/>
    <property type="match status" value="1"/>
</dbReference>
<keyword evidence="4" id="KW-0029">Amino-acid transport</keyword>
<evidence type="ECO:0000313" key="10">
    <source>
        <dbReference type="EMBL" id="OAE32971.1"/>
    </source>
</evidence>
<keyword evidence="3 8" id="KW-0812">Transmembrane</keyword>
<evidence type="ECO:0000256" key="4">
    <source>
        <dbReference type="ARBA" id="ARBA00022970"/>
    </source>
</evidence>
<feature type="compositionally biased region" description="Low complexity" evidence="7">
    <location>
        <begin position="129"/>
        <end position="140"/>
    </location>
</feature>
<feature type="transmembrane region" description="Helical" evidence="8">
    <location>
        <begin position="282"/>
        <end position="305"/>
    </location>
</feature>
<feature type="transmembrane region" description="Helical" evidence="8">
    <location>
        <begin position="428"/>
        <end position="451"/>
    </location>
</feature>
<evidence type="ECO:0000256" key="1">
    <source>
        <dbReference type="ARBA" id="ARBA00004370"/>
    </source>
</evidence>
<evidence type="ECO:0000256" key="7">
    <source>
        <dbReference type="SAM" id="MobiDB-lite"/>
    </source>
</evidence>
<evidence type="ECO:0000256" key="3">
    <source>
        <dbReference type="ARBA" id="ARBA00022692"/>
    </source>
</evidence>
<feature type="transmembrane region" description="Helical" evidence="8">
    <location>
        <begin position="578"/>
        <end position="604"/>
    </location>
</feature>
<dbReference type="InterPro" id="IPR013057">
    <property type="entry name" value="AA_transpt_TM"/>
</dbReference>
<feature type="transmembrane region" description="Helical" evidence="8">
    <location>
        <begin position="317"/>
        <end position="335"/>
    </location>
</feature>
<sequence length="616" mass="67110">MEEEHRRRPQSPATVHEVMESDGDSGTVTPTGHSRELAGYVPKSSPHSVAGSTPAASPRHRLDELDTLPAPPFRPMASELQHSPSLSDGIFPVAGHTPELDRQRSTASLIPRSGPSQLRPPPTPPKSPATPLSPATPKSPVKAFASWATSPLRSPLPSPLATTLRNMKEYLQELGHLTTIDPRDTWLPITESRHGNAYYAAFHNVNASIGFQALLLPLAFTFLGWTSGIVCLIIAFCWMMYTKWLLVSMHECVPGKRVNRYLDLVEIAFGNGIGKQIIVIQLLILLGGTCIGLITIGGSCLQLFFRTVCPTCQSPLTPIEWYLVFTILCALLSYFPNLNSVAGVSLIGATMAVAYTTLLWTLSVSVPRMPNVGYEIVSGGSALVTTFGILNALGMIVFAFRGHNLVLEIQATMPSTLKHPARVPMWRGATAAFALTALCYFPLAIGGYWAYGDKMLPGGILYSLSFFHGQDISRTLQGTTFMFIVVNSLGSFQVYAMSIFDMIEQVYSKWFDRKCNALLRLIYRTVIVFLCFLGAVAIPFLSTMAGLIGGLTNLPVTFFLPSLMYLKVVAPRPRSFSWYLNIGLGTFGCALSIAVCAGGVYSIIETGIKLNFFKPA</sequence>